<gene>
    <name evidence="2" type="ORF">BJF91_17000</name>
    <name evidence="1" type="ORF">GGQ71_000019</name>
</gene>
<sequence length="251" mass="27775">MSDFSSSLPFEARVMERVFQAGLGKSVHDELRHLTDLHRHIEDYYKNFEAAFQLKESLIAQCRQLAEAISAPVRGGATAGGVEDRIALGAARSRLTLLQRWTAIAFRDSVMTISHFDDALTAFNVQLKESTHLPLSQITAPKAWNKTFVIAFPAQKNARNTVAHEAENYTRPNRRKGNAMKGPFEITGTIKSDGGKVSISRMMTEDSITYSRDGNILESKLDQGAVNALMQCVRQIEDYITAIISVATAGK</sequence>
<accession>A0A1Q9A2S1</accession>
<protein>
    <submittedName>
        <fullName evidence="2">Uncharacterized protein</fullName>
    </submittedName>
</protein>
<dbReference type="AlphaFoldDB" id="A0A1Q9A2S1"/>
<dbReference type="EMBL" id="MKIN01000022">
    <property type="protein sequence ID" value="OLP48832.1"/>
    <property type="molecule type" value="Genomic_DNA"/>
</dbReference>
<evidence type="ECO:0000313" key="1">
    <source>
        <dbReference type="EMBL" id="MBB4005783.1"/>
    </source>
</evidence>
<name>A0A1Q9A2S1_9HYPH</name>
<evidence type="ECO:0000313" key="2">
    <source>
        <dbReference type="EMBL" id="OLP48832.1"/>
    </source>
</evidence>
<keyword evidence="3" id="KW-1185">Reference proteome</keyword>
<evidence type="ECO:0000313" key="4">
    <source>
        <dbReference type="Proteomes" id="UP000544107"/>
    </source>
</evidence>
<organism evidence="2 3">
    <name type="scientific">Allorhizobium taibaishanense</name>
    <dbReference type="NCBI Taxonomy" id="887144"/>
    <lineage>
        <taxon>Bacteria</taxon>
        <taxon>Pseudomonadati</taxon>
        <taxon>Pseudomonadota</taxon>
        <taxon>Alphaproteobacteria</taxon>
        <taxon>Hyphomicrobiales</taxon>
        <taxon>Rhizobiaceae</taxon>
        <taxon>Rhizobium/Agrobacterium group</taxon>
        <taxon>Allorhizobium</taxon>
    </lineage>
</organism>
<proteinExistence type="predicted"/>
<dbReference type="RefSeq" id="WP_075614623.1">
    <property type="nucleotide sequence ID" value="NZ_JACIED010000001.1"/>
</dbReference>
<evidence type="ECO:0000313" key="3">
    <source>
        <dbReference type="Proteomes" id="UP000185598"/>
    </source>
</evidence>
<reference evidence="1 4" key="2">
    <citation type="submission" date="2020-08" db="EMBL/GenBank/DDBJ databases">
        <title>Genomic Encyclopedia of Type Strains, Phase IV (KMG-IV): sequencing the most valuable type-strain genomes for metagenomic binning, comparative biology and taxonomic classification.</title>
        <authorList>
            <person name="Goeker M."/>
        </authorList>
    </citation>
    <scope>NUCLEOTIDE SEQUENCE [LARGE SCALE GENOMIC DNA]</scope>
    <source>
        <strain evidence="1 4">DSM 100021</strain>
    </source>
</reference>
<reference evidence="2 3" key="1">
    <citation type="submission" date="2016-09" db="EMBL/GenBank/DDBJ databases">
        <title>Rhizobium oryziradicis sp. nov., isolated from the root of rice.</title>
        <authorList>
            <person name="Zhao J."/>
            <person name="Zhang X."/>
        </authorList>
    </citation>
    <scope>NUCLEOTIDE SEQUENCE [LARGE SCALE GENOMIC DNA]</scope>
    <source>
        <strain evidence="2 3">14971</strain>
    </source>
</reference>
<comment type="caution">
    <text evidence="2">The sequence shown here is derived from an EMBL/GenBank/DDBJ whole genome shotgun (WGS) entry which is preliminary data.</text>
</comment>
<dbReference type="EMBL" id="JACIED010000001">
    <property type="protein sequence ID" value="MBB4005783.1"/>
    <property type="molecule type" value="Genomic_DNA"/>
</dbReference>
<dbReference type="Proteomes" id="UP000185598">
    <property type="component" value="Unassembled WGS sequence"/>
</dbReference>
<dbReference type="Proteomes" id="UP000544107">
    <property type="component" value="Unassembled WGS sequence"/>
</dbReference>